<dbReference type="PANTHER" id="PTHR34366:SF2">
    <property type="entry name" value="OS07G0289901 PROTEIN"/>
    <property type="match status" value="1"/>
</dbReference>
<reference evidence="2" key="1">
    <citation type="journal article" date="2017" name="Nature">
        <title>The genome of Chenopodium quinoa.</title>
        <authorList>
            <person name="Jarvis D.E."/>
            <person name="Ho Y.S."/>
            <person name="Lightfoot D.J."/>
            <person name="Schmoeckel S.M."/>
            <person name="Li B."/>
            <person name="Borm T.J.A."/>
            <person name="Ohyanagi H."/>
            <person name="Mineta K."/>
            <person name="Michell C.T."/>
            <person name="Saber N."/>
            <person name="Kharbatia N.M."/>
            <person name="Rupper R.R."/>
            <person name="Sharp A.R."/>
            <person name="Dally N."/>
            <person name="Boughton B.A."/>
            <person name="Woo Y.H."/>
            <person name="Gao G."/>
            <person name="Schijlen E.G.W.M."/>
            <person name="Guo X."/>
            <person name="Momin A.A."/>
            <person name="Negrao S."/>
            <person name="Al-Babili S."/>
            <person name="Gehring C."/>
            <person name="Roessner U."/>
            <person name="Jung C."/>
            <person name="Murphy K."/>
            <person name="Arold S.T."/>
            <person name="Gojobori T."/>
            <person name="van der Linden C.G."/>
            <person name="van Loo E.N."/>
            <person name="Jellen E.N."/>
            <person name="Maughan P.J."/>
            <person name="Tester M."/>
        </authorList>
    </citation>
    <scope>NUCLEOTIDE SEQUENCE [LARGE SCALE GENOMIC DNA]</scope>
    <source>
        <strain evidence="2">cv. PI 614886</strain>
    </source>
</reference>
<dbReference type="InterPro" id="IPR056633">
    <property type="entry name" value="DUF7731"/>
</dbReference>
<organism evidence="2 3">
    <name type="scientific">Chenopodium quinoa</name>
    <name type="common">Quinoa</name>
    <dbReference type="NCBI Taxonomy" id="63459"/>
    <lineage>
        <taxon>Eukaryota</taxon>
        <taxon>Viridiplantae</taxon>
        <taxon>Streptophyta</taxon>
        <taxon>Embryophyta</taxon>
        <taxon>Tracheophyta</taxon>
        <taxon>Spermatophyta</taxon>
        <taxon>Magnoliopsida</taxon>
        <taxon>eudicotyledons</taxon>
        <taxon>Gunneridae</taxon>
        <taxon>Pentapetalae</taxon>
        <taxon>Caryophyllales</taxon>
        <taxon>Chenopodiaceae</taxon>
        <taxon>Chenopodioideae</taxon>
        <taxon>Atripliceae</taxon>
        <taxon>Chenopodium</taxon>
    </lineage>
</organism>
<evidence type="ECO:0000313" key="3">
    <source>
        <dbReference type="Proteomes" id="UP000596660"/>
    </source>
</evidence>
<name>A0A803KNS5_CHEQI</name>
<evidence type="ECO:0000259" key="1">
    <source>
        <dbReference type="Pfam" id="PF24865"/>
    </source>
</evidence>
<feature type="domain" description="DUF7731" evidence="1">
    <location>
        <begin position="55"/>
        <end position="154"/>
    </location>
</feature>
<dbReference type="PANTHER" id="PTHR34366">
    <property type="entry name" value="OS07G0289901 PROTEIN-RELATED"/>
    <property type="match status" value="1"/>
</dbReference>
<evidence type="ECO:0000313" key="2">
    <source>
        <dbReference type="EnsemblPlants" id="AUR62000681-RA:cds"/>
    </source>
</evidence>
<dbReference type="Gramene" id="AUR62000681-RA">
    <property type="protein sequence ID" value="AUR62000681-RA:cds"/>
    <property type="gene ID" value="AUR62000681"/>
</dbReference>
<proteinExistence type="predicted"/>
<protein>
    <recommendedName>
        <fullName evidence="1">DUF7731 domain-containing protein</fullName>
    </recommendedName>
</protein>
<dbReference type="AlphaFoldDB" id="A0A803KNS5"/>
<dbReference type="EnsemblPlants" id="AUR62000681-RA">
    <property type="protein sequence ID" value="AUR62000681-RA:cds"/>
    <property type="gene ID" value="AUR62000681"/>
</dbReference>
<sequence length="191" mass="21437">PLKQLIVNLPLLARTFQRNSFALGPSIMARHAVVYAVLIVTSAICFRSGYAQDPGQLLIKALSCFNADNIYSRCSEAYRLTQSGYLNIPPAATEQFCYGPCLAETHLVLDCVDHSLSKFVFYNKATINDVRTTLQAACGHTHERGNFNVEEYMQEYMQDYWSGANLPLLPNNLFTLIFLSSTLILMIREAL</sequence>
<reference evidence="2" key="2">
    <citation type="submission" date="2021-03" db="UniProtKB">
        <authorList>
            <consortium name="EnsemblPlants"/>
        </authorList>
    </citation>
    <scope>IDENTIFICATION</scope>
</reference>
<dbReference type="Pfam" id="PF24865">
    <property type="entry name" value="DUF7731"/>
    <property type="match status" value="1"/>
</dbReference>
<keyword evidence="3" id="KW-1185">Reference proteome</keyword>
<accession>A0A803KNS5</accession>
<dbReference type="Proteomes" id="UP000596660">
    <property type="component" value="Unplaced"/>
</dbReference>